<dbReference type="NCBIfam" id="NF040713">
    <property type="entry name" value="ZapE"/>
    <property type="match status" value="1"/>
</dbReference>
<reference evidence="5 6" key="1">
    <citation type="journal article" date="2021" name="Nat. Commun.">
        <title>Genetic determinants of endophytism in the Arabidopsis root mycobiome.</title>
        <authorList>
            <person name="Mesny F."/>
            <person name="Miyauchi S."/>
            <person name="Thiergart T."/>
            <person name="Pickel B."/>
            <person name="Atanasova L."/>
            <person name="Karlsson M."/>
            <person name="Huettel B."/>
            <person name="Barry K.W."/>
            <person name="Haridas S."/>
            <person name="Chen C."/>
            <person name="Bauer D."/>
            <person name="Andreopoulos W."/>
            <person name="Pangilinan J."/>
            <person name="LaButti K."/>
            <person name="Riley R."/>
            <person name="Lipzen A."/>
            <person name="Clum A."/>
            <person name="Drula E."/>
            <person name="Henrissat B."/>
            <person name="Kohler A."/>
            <person name="Grigoriev I.V."/>
            <person name="Martin F.M."/>
            <person name="Hacquard S."/>
        </authorList>
    </citation>
    <scope>NUCLEOTIDE SEQUENCE [LARGE SCALE GENOMIC DNA]</scope>
    <source>
        <strain evidence="5 6">MPI-SDFR-AT-0080</strain>
    </source>
</reference>
<keyword evidence="2" id="KW-0547">Nucleotide-binding</keyword>
<keyword evidence="6" id="KW-1185">Reference proteome</keyword>
<dbReference type="Proteomes" id="UP000774617">
    <property type="component" value="Unassembled WGS sequence"/>
</dbReference>
<dbReference type="SUPFAM" id="SSF52540">
    <property type="entry name" value="P-loop containing nucleoside triphosphate hydrolases"/>
    <property type="match status" value="1"/>
</dbReference>
<evidence type="ECO:0000256" key="2">
    <source>
        <dbReference type="ARBA" id="ARBA00022741"/>
    </source>
</evidence>
<protein>
    <submittedName>
        <fullName evidence="5">AFG1-like ATPase-domain-containing protein</fullName>
    </submittedName>
</protein>
<evidence type="ECO:0000313" key="5">
    <source>
        <dbReference type="EMBL" id="KAH7030494.1"/>
    </source>
</evidence>
<dbReference type="PANTHER" id="PTHR12169:SF2">
    <property type="entry name" value="AFG1P"/>
    <property type="match status" value="1"/>
</dbReference>
<dbReference type="InterPro" id="IPR027417">
    <property type="entry name" value="P-loop_NTPase"/>
</dbReference>
<dbReference type="Gene3D" id="3.40.50.300">
    <property type="entry name" value="P-loop containing nucleotide triphosphate hydrolases"/>
    <property type="match status" value="1"/>
</dbReference>
<feature type="region of interest" description="Disordered" evidence="4">
    <location>
        <begin position="739"/>
        <end position="782"/>
    </location>
</feature>
<sequence>MLVRKCSTGVAITNPLVLYRALLATNRIRPDPAQHRLALHLQKLYERLKDYEPTTEYSHRLHQISRAVGTNPPAKPANGEIQDVRPRGFWSSLLAQKEKRDSLALTRVLTSHEQAMNLDSPKGLMLHGEVGTGKSMLIDLFADCLPNRKKRRWHFNTFMLETLAKLEALRRTRSSATSSGSVFDEEHSLLVLARDMIETSPILFLDEFQLPDRAASKIMSNLMTSFFHLGGVLIATSNRMPEELAKAAGMEFTPPPSRMESLKWRLGVKGRSENMFAGRGDFAPFLEVLKARCEVWEMEGGKDYRRSESEVVLKAEKDVEGAFPHSVAAEGQLAAQSSAKDSQDSDAIPEMASMPKQYFVKPSTEASTSEHEEWLLKLKAAESLATGVTSPSIPWTPSTMRVYGRQVHVPRQHNGVTSWTFSELCASQLGPADYITLASTFHTLILTDVPVLSLLQKNEARRFITLLDALYEARCKLLVTAAAGPDDIFFPESRKRAPSNATTGTEENVDQDAVYSETFSDIYQDATAPFRPNISSYDGAAASSTSEPEPFIDTTQARLQGLLLAEDALEDDPPNRVRRGTHTGSFGADRHYENSNRNKPLAQEQTSQTKAPDFALASAFTGEDERFAYKRARSRLWEMCGGRWWARDCAQLSWWTPVSREVRRWEMSIEERAAVEAGSGRANGDVSMGAASEIDEKRDEPLFRHEMGTASPFRTWPGPPPKIGWTHVWGTMKWGRKAGAWGKGVEGLEERKREKERERDGEEKNERRGTEGEQGGEKEKVK</sequence>
<feature type="region of interest" description="Disordered" evidence="4">
    <location>
        <begin position="489"/>
        <end position="511"/>
    </location>
</feature>
<organism evidence="5 6">
    <name type="scientific">Macrophomina phaseolina</name>
    <dbReference type="NCBI Taxonomy" id="35725"/>
    <lineage>
        <taxon>Eukaryota</taxon>
        <taxon>Fungi</taxon>
        <taxon>Dikarya</taxon>
        <taxon>Ascomycota</taxon>
        <taxon>Pezizomycotina</taxon>
        <taxon>Dothideomycetes</taxon>
        <taxon>Dothideomycetes incertae sedis</taxon>
        <taxon>Botryosphaeriales</taxon>
        <taxon>Botryosphaeriaceae</taxon>
        <taxon>Macrophomina</taxon>
    </lineage>
</organism>
<dbReference type="Pfam" id="PF03969">
    <property type="entry name" value="AFG1_ATPase"/>
    <property type="match status" value="2"/>
</dbReference>
<dbReference type="EMBL" id="JAGTJR010000044">
    <property type="protein sequence ID" value="KAH7030494.1"/>
    <property type="molecule type" value="Genomic_DNA"/>
</dbReference>
<evidence type="ECO:0000256" key="3">
    <source>
        <dbReference type="ARBA" id="ARBA00022840"/>
    </source>
</evidence>
<feature type="compositionally biased region" description="Basic and acidic residues" evidence="4">
    <location>
        <begin position="746"/>
        <end position="782"/>
    </location>
</feature>
<accession>A0ABQ8FWK6</accession>
<dbReference type="InterPro" id="IPR005654">
    <property type="entry name" value="ATPase_AFG1-like"/>
</dbReference>
<comment type="similarity">
    <text evidence="1">Belongs to the AFG1 ATPase family.</text>
</comment>
<evidence type="ECO:0000256" key="4">
    <source>
        <dbReference type="SAM" id="MobiDB-lite"/>
    </source>
</evidence>
<feature type="region of interest" description="Disordered" evidence="4">
    <location>
        <begin position="569"/>
        <end position="595"/>
    </location>
</feature>
<gene>
    <name evidence="5" type="ORF">B0J12DRAFT_732353</name>
</gene>
<name>A0ABQ8FWK6_9PEZI</name>
<evidence type="ECO:0000256" key="1">
    <source>
        <dbReference type="ARBA" id="ARBA00010322"/>
    </source>
</evidence>
<keyword evidence="3" id="KW-0067">ATP-binding</keyword>
<comment type="caution">
    <text evidence="5">The sequence shown here is derived from an EMBL/GenBank/DDBJ whole genome shotgun (WGS) entry which is preliminary data.</text>
</comment>
<dbReference type="CDD" id="cd00009">
    <property type="entry name" value="AAA"/>
    <property type="match status" value="1"/>
</dbReference>
<proteinExistence type="inferred from homology"/>
<evidence type="ECO:0000313" key="6">
    <source>
        <dbReference type="Proteomes" id="UP000774617"/>
    </source>
</evidence>
<dbReference type="PANTHER" id="PTHR12169">
    <property type="entry name" value="ATPASE N2B"/>
    <property type="match status" value="1"/>
</dbReference>